<dbReference type="Proteomes" id="UP000037029">
    <property type="component" value="Chromosome"/>
</dbReference>
<dbReference type="AlphaFoldDB" id="A0A0J9CU56"/>
<dbReference type="InterPro" id="IPR036013">
    <property type="entry name" value="Band_7/SPFH_dom_sf"/>
</dbReference>
<dbReference type="Pfam" id="PF15975">
    <property type="entry name" value="Flot"/>
    <property type="match status" value="1"/>
</dbReference>
<evidence type="ECO:0000256" key="6">
    <source>
        <dbReference type="SAM" id="Coils"/>
    </source>
</evidence>
<dbReference type="EMBL" id="CP020925">
    <property type="protein sequence ID" value="ATP18043.1"/>
    <property type="molecule type" value="Genomic_DNA"/>
</dbReference>
<keyword evidence="5 7" id="KW-0472">Membrane</keyword>
<keyword evidence="6" id="KW-0175">Coiled coil</keyword>
<feature type="transmembrane region" description="Helical" evidence="7">
    <location>
        <begin position="12"/>
        <end position="34"/>
    </location>
</feature>
<comment type="similarity">
    <text evidence="3">Belongs to the band 7/mec-2 family. Flotillin subfamily.</text>
</comment>
<evidence type="ECO:0000313" key="10">
    <source>
        <dbReference type="Proteomes" id="UP000037029"/>
    </source>
</evidence>
<dbReference type="InterPro" id="IPR027705">
    <property type="entry name" value="Flotillin_fam"/>
</dbReference>
<dbReference type="PANTHER" id="PTHR13806">
    <property type="entry name" value="FLOTILLIN-RELATED"/>
    <property type="match status" value="1"/>
</dbReference>
<gene>
    <name evidence="9" type="ORF">BV87_06355</name>
</gene>
<keyword evidence="7" id="KW-1133">Transmembrane helix</keyword>
<accession>A0A0J9CU56</accession>
<feature type="coiled-coil region" evidence="6">
    <location>
        <begin position="390"/>
        <end position="430"/>
    </location>
</feature>
<evidence type="ECO:0000256" key="1">
    <source>
        <dbReference type="ARBA" id="ARBA00004167"/>
    </source>
</evidence>
<evidence type="ECO:0000256" key="7">
    <source>
        <dbReference type="SAM" id="Phobius"/>
    </source>
</evidence>
<dbReference type="CDD" id="cd03399">
    <property type="entry name" value="SPFH_flotillin"/>
    <property type="match status" value="1"/>
</dbReference>
<evidence type="ECO:0000256" key="5">
    <source>
        <dbReference type="ARBA" id="ARBA00023136"/>
    </source>
</evidence>
<organism evidence="9 10">
    <name type="scientific">Sphingobium yanoikuyae</name>
    <name type="common">Sphingomonas yanoikuyae</name>
    <dbReference type="NCBI Taxonomy" id="13690"/>
    <lineage>
        <taxon>Bacteria</taxon>
        <taxon>Pseudomonadati</taxon>
        <taxon>Pseudomonadota</taxon>
        <taxon>Alphaproteobacteria</taxon>
        <taxon>Sphingomonadales</taxon>
        <taxon>Sphingomonadaceae</taxon>
        <taxon>Sphingobium</taxon>
    </lineage>
</organism>
<dbReference type="GO" id="GO:0005886">
    <property type="term" value="C:plasma membrane"/>
    <property type="evidence" value="ECO:0007669"/>
    <property type="project" value="UniProtKB-SubCell"/>
</dbReference>
<dbReference type="RefSeq" id="WP_048939417.1">
    <property type="nucleotide sequence ID" value="NZ_CP020925.1"/>
</dbReference>
<evidence type="ECO:0000256" key="2">
    <source>
        <dbReference type="ARBA" id="ARBA00004236"/>
    </source>
</evidence>
<keyword evidence="7" id="KW-0812">Transmembrane</keyword>
<comment type="subcellular location">
    <subcellularLocation>
        <location evidence="2">Cell membrane</location>
    </subcellularLocation>
    <subcellularLocation>
        <location evidence="1">Membrane</location>
        <topology evidence="1">Single-pass membrane protein</topology>
    </subcellularLocation>
</comment>
<reference evidence="9 10" key="1">
    <citation type="submission" date="2017-04" db="EMBL/GenBank/DDBJ databases">
        <title>Characterization, genome and methylation analysis of a phthalic acid esters degrading strain Sphingobium yanoikuyae SHJ.</title>
        <authorList>
            <person name="Feng L."/>
        </authorList>
    </citation>
    <scope>NUCLEOTIDE SEQUENCE [LARGE SCALE GENOMIC DNA]</scope>
    <source>
        <strain evidence="9 10">SHJ</strain>
    </source>
</reference>
<evidence type="ECO:0000259" key="8">
    <source>
        <dbReference type="SMART" id="SM00244"/>
    </source>
</evidence>
<dbReference type="Gene3D" id="3.30.479.30">
    <property type="entry name" value="Band 7 domain"/>
    <property type="match status" value="1"/>
</dbReference>
<dbReference type="PANTHER" id="PTHR13806:SF31">
    <property type="entry name" value="FLOTILLIN-LIKE PROTEIN 1-RELATED"/>
    <property type="match status" value="1"/>
</dbReference>
<feature type="coiled-coil region" evidence="6">
    <location>
        <begin position="297"/>
        <end position="364"/>
    </location>
</feature>
<evidence type="ECO:0000256" key="3">
    <source>
        <dbReference type="ARBA" id="ARBA00007161"/>
    </source>
</evidence>
<proteinExistence type="inferred from homology"/>
<dbReference type="InterPro" id="IPR031905">
    <property type="entry name" value="Flotillin_C"/>
</dbReference>
<protein>
    <submittedName>
        <fullName evidence="9">Flotillin family protein</fullName>
    </submittedName>
</protein>
<keyword evidence="4" id="KW-1003">Cell membrane</keyword>
<evidence type="ECO:0000313" key="9">
    <source>
        <dbReference type="EMBL" id="ATP18043.1"/>
    </source>
</evidence>
<name>A0A0J9CU56_SPHYA</name>
<dbReference type="SUPFAM" id="SSF117892">
    <property type="entry name" value="Band 7/SPFH domain"/>
    <property type="match status" value="1"/>
</dbReference>
<dbReference type="Pfam" id="PF01145">
    <property type="entry name" value="Band_7"/>
    <property type="match status" value="1"/>
</dbReference>
<evidence type="ECO:0000256" key="4">
    <source>
        <dbReference type="ARBA" id="ARBA00022475"/>
    </source>
</evidence>
<sequence>MNLPAVQESFSILPYAMIAGSGLLVLIVLGIVIARLYKRASKEIGFVRTGFGGEKVVMNGGALVLPIFHETMPVNMNTVRLAVERKNSDALITLDRLRIDVKAEFYVRVKPDAQSIATAAQTLGMRTMNPEALKELVEGKFVDALRSVAAGMTMNQLHEQRGDFVQKVQQVSSVDLAMNGLELESVSLTGLDQTSIEHFNANNAFDAEGLTKLTEQIELRKKSRNDIEQETRIQIETKNLEAERQSLLIARDAEFARLEQEREVEMRRAAQIAEVAREQSLRSQEADQARIEAKKLVDSQQIEADRAVQQAKIAQAQALELARQEQQIAVQNKSREESQAKAEADEARAKAVAAEEQVQTSRATEIAERTKRIELIDAAREAERAAIQIRVEAEAEKQAAADRAEALRVAAEGEAEAAKLRAEADRVRFEVEAAGQRAVNEAANLLSSDQMSLQTKLALLKVLPDLVREAAKPMESIDSIKIVQVDGLTGQGGGAGADGLVSAGGDQNLASAAVSAALRYRAQAPVIDGLMKELGLDGSNLDSLVKSAVDPAPVAPVIVEKILPKKDQPQD</sequence>
<dbReference type="SMART" id="SM00244">
    <property type="entry name" value="PHB"/>
    <property type="match status" value="1"/>
</dbReference>
<feature type="domain" description="Band 7" evidence="8">
    <location>
        <begin position="34"/>
        <end position="203"/>
    </location>
</feature>
<dbReference type="InterPro" id="IPR001107">
    <property type="entry name" value="Band_7"/>
</dbReference>